<reference evidence="1 2" key="1">
    <citation type="submission" date="2019-09" db="EMBL/GenBank/DDBJ databases">
        <title>A chromosome-level genome assembly of the Chinese tupelo Nyssa sinensis.</title>
        <authorList>
            <person name="Yang X."/>
            <person name="Kang M."/>
            <person name="Yang Y."/>
            <person name="Xiong H."/>
            <person name="Wang M."/>
            <person name="Zhang Z."/>
            <person name="Wang Z."/>
            <person name="Wu H."/>
            <person name="Ma T."/>
            <person name="Liu J."/>
            <person name="Xi Z."/>
        </authorList>
    </citation>
    <scope>NUCLEOTIDE SEQUENCE [LARGE SCALE GENOMIC DNA]</scope>
    <source>
        <strain evidence="1">J267</strain>
        <tissue evidence="1">Leaf</tissue>
    </source>
</reference>
<evidence type="ECO:0000313" key="2">
    <source>
        <dbReference type="Proteomes" id="UP000325577"/>
    </source>
</evidence>
<gene>
    <name evidence="1" type="ORF">F0562_021260</name>
</gene>
<proteinExistence type="predicted"/>
<accession>A0A5J5BJD7</accession>
<keyword evidence="2" id="KW-1185">Reference proteome</keyword>
<dbReference type="AlphaFoldDB" id="A0A5J5BJD7"/>
<organism evidence="1 2">
    <name type="scientific">Nyssa sinensis</name>
    <dbReference type="NCBI Taxonomy" id="561372"/>
    <lineage>
        <taxon>Eukaryota</taxon>
        <taxon>Viridiplantae</taxon>
        <taxon>Streptophyta</taxon>
        <taxon>Embryophyta</taxon>
        <taxon>Tracheophyta</taxon>
        <taxon>Spermatophyta</taxon>
        <taxon>Magnoliopsida</taxon>
        <taxon>eudicotyledons</taxon>
        <taxon>Gunneridae</taxon>
        <taxon>Pentapetalae</taxon>
        <taxon>asterids</taxon>
        <taxon>Cornales</taxon>
        <taxon>Nyssaceae</taxon>
        <taxon>Nyssa</taxon>
    </lineage>
</organism>
<dbReference type="EMBL" id="CM018034">
    <property type="protein sequence ID" value="KAA8543245.1"/>
    <property type="molecule type" value="Genomic_DNA"/>
</dbReference>
<sequence>MLLVVAGCHPPAVDSHSPAVPAVSYTWSLSVAARRCRELPASSTLLSLIKTKLWEKLKGKVSLGMAM</sequence>
<dbReference type="Proteomes" id="UP000325577">
    <property type="component" value="Linkage Group LG11"/>
</dbReference>
<evidence type="ECO:0000313" key="1">
    <source>
        <dbReference type="EMBL" id="KAA8543245.1"/>
    </source>
</evidence>
<protein>
    <submittedName>
        <fullName evidence="1">Uncharacterized protein</fullName>
    </submittedName>
</protein>
<name>A0A5J5BJD7_9ASTE</name>